<evidence type="ECO:0000256" key="2">
    <source>
        <dbReference type="ARBA" id="ARBA00022723"/>
    </source>
</evidence>
<evidence type="ECO:0000259" key="5">
    <source>
        <dbReference type="PROSITE" id="PS51891"/>
    </source>
</evidence>
<dbReference type="Proteomes" id="UP000277580">
    <property type="component" value="Unassembled WGS sequence"/>
</dbReference>
<keyword evidence="7" id="KW-1185">Reference proteome</keyword>
<dbReference type="GO" id="GO:0016846">
    <property type="term" value="F:carbon-sulfur lyase activity"/>
    <property type="evidence" value="ECO:0007669"/>
    <property type="project" value="InterPro"/>
</dbReference>
<dbReference type="PANTHER" id="PTHR33337">
    <property type="entry name" value="GFA DOMAIN-CONTAINING PROTEIN"/>
    <property type="match status" value="1"/>
</dbReference>
<dbReference type="AlphaFoldDB" id="A0A3N4KX42"/>
<gene>
    <name evidence="6" type="ORF">P167DRAFT_534608</name>
</gene>
<evidence type="ECO:0000313" key="7">
    <source>
        <dbReference type="Proteomes" id="UP000277580"/>
    </source>
</evidence>
<sequence>MPVTLHGSCHCGAVRFSLDSSTPVPYQLCACSICRKTGGYLGSVNLGGWFNTLKISQGADVISKYKAVLNRDTPEEKLANSERSFCSKCSTMLWVWDSHWPELVHPFAPAIDTPLKEPAEMVCIKNNSKPAYVRWPEGKKQVHEDYNTLSLEEWHKENGEWVE</sequence>
<evidence type="ECO:0000256" key="4">
    <source>
        <dbReference type="ARBA" id="ARBA00023239"/>
    </source>
</evidence>
<accession>A0A3N4KX42</accession>
<name>A0A3N4KX42_9PEZI</name>
<dbReference type="InterPro" id="IPR011057">
    <property type="entry name" value="Mss4-like_sf"/>
</dbReference>
<dbReference type="STRING" id="1392247.A0A3N4KX42"/>
<comment type="similarity">
    <text evidence="1">Belongs to the Gfa family.</text>
</comment>
<dbReference type="Gene3D" id="2.170.150.70">
    <property type="match status" value="1"/>
</dbReference>
<dbReference type="OrthoDB" id="406544at2759"/>
<evidence type="ECO:0000256" key="1">
    <source>
        <dbReference type="ARBA" id="ARBA00005495"/>
    </source>
</evidence>
<protein>
    <submittedName>
        <fullName evidence="6">DUF636 domain-containing protein</fullName>
    </submittedName>
</protein>
<evidence type="ECO:0000313" key="6">
    <source>
        <dbReference type="EMBL" id="RPB13989.1"/>
    </source>
</evidence>
<evidence type="ECO:0000256" key="3">
    <source>
        <dbReference type="ARBA" id="ARBA00022833"/>
    </source>
</evidence>
<dbReference type="Pfam" id="PF04828">
    <property type="entry name" value="GFA"/>
    <property type="match status" value="1"/>
</dbReference>
<dbReference type="EMBL" id="ML119120">
    <property type="protein sequence ID" value="RPB13989.1"/>
    <property type="molecule type" value="Genomic_DNA"/>
</dbReference>
<dbReference type="GO" id="GO:0046872">
    <property type="term" value="F:metal ion binding"/>
    <property type="evidence" value="ECO:0007669"/>
    <property type="project" value="UniProtKB-KW"/>
</dbReference>
<reference evidence="6 7" key="1">
    <citation type="journal article" date="2018" name="Nat. Ecol. Evol.">
        <title>Pezizomycetes genomes reveal the molecular basis of ectomycorrhizal truffle lifestyle.</title>
        <authorList>
            <person name="Murat C."/>
            <person name="Payen T."/>
            <person name="Noel B."/>
            <person name="Kuo A."/>
            <person name="Morin E."/>
            <person name="Chen J."/>
            <person name="Kohler A."/>
            <person name="Krizsan K."/>
            <person name="Balestrini R."/>
            <person name="Da Silva C."/>
            <person name="Montanini B."/>
            <person name="Hainaut M."/>
            <person name="Levati E."/>
            <person name="Barry K.W."/>
            <person name="Belfiori B."/>
            <person name="Cichocki N."/>
            <person name="Clum A."/>
            <person name="Dockter R.B."/>
            <person name="Fauchery L."/>
            <person name="Guy J."/>
            <person name="Iotti M."/>
            <person name="Le Tacon F."/>
            <person name="Lindquist E.A."/>
            <person name="Lipzen A."/>
            <person name="Malagnac F."/>
            <person name="Mello A."/>
            <person name="Molinier V."/>
            <person name="Miyauchi S."/>
            <person name="Poulain J."/>
            <person name="Riccioni C."/>
            <person name="Rubini A."/>
            <person name="Sitrit Y."/>
            <person name="Splivallo R."/>
            <person name="Traeger S."/>
            <person name="Wang M."/>
            <person name="Zifcakova L."/>
            <person name="Wipf D."/>
            <person name="Zambonelli A."/>
            <person name="Paolocci F."/>
            <person name="Nowrousian M."/>
            <person name="Ottonello S."/>
            <person name="Baldrian P."/>
            <person name="Spatafora J.W."/>
            <person name="Henrissat B."/>
            <person name="Nagy L.G."/>
            <person name="Aury J.M."/>
            <person name="Wincker P."/>
            <person name="Grigoriev I.V."/>
            <person name="Bonfante P."/>
            <person name="Martin F.M."/>
        </authorList>
    </citation>
    <scope>NUCLEOTIDE SEQUENCE [LARGE SCALE GENOMIC DNA]</scope>
    <source>
        <strain evidence="6 7">CCBAS932</strain>
    </source>
</reference>
<keyword evidence="3" id="KW-0862">Zinc</keyword>
<keyword evidence="4" id="KW-0456">Lyase</keyword>
<dbReference type="InterPro" id="IPR006913">
    <property type="entry name" value="CENP-V/GFA"/>
</dbReference>
<organism evidence="6 7">
    <name type="scientific">Morchella conica CCBAS932</name>
    <dbReference type="NCBI Taxonomy" id="1392247"/>
    <lineage>
        <taxon>Eukaryota</taxon>
        <taxon>Fungi</taxon>
        <taxon>Dikarya</taxon>
        <taxon>Ascomycota</taxon>
        <taxon>Pezizomycotina</taxon>
        <taxon>Pezizomycetes</taxon>
        <taxon>Pezizales</taxon>
        <taxon>Morchellaceae</taxon>
        <taxon>Morchella</taxon>
    </lineage>
</organism>
<dbReference type="PROSITE" id="PS51891">
    <property type="entry name" value="CENP_V_GFA"/>
    <property type="match status" value="1"/>
</dbReference>
<proteinExistence type="inferred from homology"/>
<dbReference type="PANTHER" id="PTHR33337:SF44">
    <property type="entry name" value="DUF636 DOMAIN PROTEIN (AFU_ORTHOLOGUE AFUA_1G09754)"/>
    <property type="match status" value="1"/>
</dbReference>
<feature type="domain" description="CENP-V/GFA" evidence="5">
    <location>
        <begin position="5"/>
        <end position="155"/>
    </location>
</feature>
<dbReference type="SUPFAM" id="SSF51316">
    <property type="entry name" value="Mss4-like"/>
    <property type="match status" value="1"/>
</dbReference>
<dbReference type="InParanoid" id="A0A3N4KX42"/>
<keyword evidence="2" id="KW-0479">Metal-binding</keyword>